<dbReference type="Proteomes" id="UP000663891">
    <property type="component" value="Unassembled WGS sequence"/>
</dbReference>
<dbReference type="EMBL" id="CAJOAY010000095">
    <property type="protein sequence ID" value="CAF3533520.1"/>
    <property type="molecule type" value="Genomic_DNA"/>
</dbReference>
<dbReference type="AlphaFoldDB" id="A0A814W512"/>
<dbReference type="EMBL" id="CAJNON010000325">
    <property type="protein sequence ID" value="CAF1196776.1"/>
    <property type="molecule type" value="Genomic_DNA"/>
</dbReference>
<dbReference type="Proteomes" id="UP000663881">
    <property type="component" value="Unassembled WGS sequence"/>
</dbReference>
<reference evidence="2" key="1">
    <citation type="submission" date="2021-02" db="EMBL/GenBank/DDBJ databases">
        <authorList>
            <person name="Nowell W R."/>
        </authorList>
    </citation>
    <scope>NUCLEOTIDE SEQUENCE</scope>
</reference>
<comment type="caution">
    <text evidence="2">The sequence shown here is derived from an EMBL/GenBank/DDBJ whole genome shotgun (WGS) entry which is preliminary data.</text>
</comment>
<organism evidence="2 4">
    <name type="scientific">Adineta steineri</name>
    <dbReference type="NCBI Taxonomy" id="433720"/>
    <lineage>
        <taxon>Eukaryota</taxon>
        <taxon>Metazoa</taxon>
        <taxon>Spiralia</taxon>
        <taxon>Gnathifera</taxon>
        <taxon>Rotifera</taxon>
        <taxon>Eurotatoria</taxon>
        <taxon>Bdelloidea</taxon>
        <taxon>Adinetida</taxon>
        <taxon>Adinetidae</taxon>
        <taxon>Adineta</taxon>
    </lineage>
</organism>
<name>A0A814W512_9BILA</name>
<gene>
    <name evidence="3" type="ORF">OKA104_LOCUS3227</name>
    <name evidence="2" type="ORF">VCS650_LOCUS25381</name>
</gene>
<proteinExistence type="predicted"/>
<evidence type="ECO:0000313" key="2">
    <source>
        <dbReference type="EMBL" id="CAF1196776.1"/>
    </source>
</evidence>
<evidence type="ECO:0000313" key="4">
    <source>
        <dbReference type="Proteomes" id="UP000663891"/>
    </source>
</evidence>
<feature type="region of interest" description="Disordered" evidence="1">
    <location>
        <begin position="1"/>
        <end position="66"/>
    </location>
</feature>
<sequence>MDKIQQQQQNNIEKQPDQQSTNKSTNPTSNANTTTIVCDNEKSNPNPAKVCIRQAVTSKSQEDDDD</sequence>
<evidence type="ECO:0000256" key="1">
    <source>
        <dbReference type="SAM" id="MobiDB-lite"/>
    </source>
</evidence>
<accession>A0A814W512</accession>
<protein>
    <submittedName>
        <fullName evidence="2">Uncharacterized protein</fullName>
    </submittedName>
</protein>
<feature type="compositionally biased region" description="Low complexity" evidence="1">
    <location>
        <begin position="1"/>
        <end position="35"/>
    </location>
</feature>
<evidence type="ECO:0000313" key="3">
    <source>
        <dbReference type="EMBL" id="CAF3533520.1"/>
    </source>
</evidence>